<dbReference type="NCBIfam" id="TIGR02608">
    <property type="entry name" value="delta_60_rpt"/>
    <property type="match status" value="5"/>
</dbReference>
<dbReference type="Pfam" id="PF17164">
    <property type="entry name" value="DUF5122"/>
    <property type="match status" value="5"/>
</dbReference>
<feature type="signal peptide" evidence="1">
    <location>
        <begin position="1"/>
        <end position="24"/>
    </location>
</feature>
<organism evidence="2">
    <name type="scientific">uncultured Rubrobacteraceae bacterium</name>
    <dbReference type="NCBI Taxonomy" id="349277"/>
    <lineage>
        <taxon>Bacteria</taxon>
        <taxon>Bacillati</taxon>
        <taxon>Actinomycetota</taxon>
        <taxon>Rubrobacteria</taxon>
        <taxon>Rubrobacterales</taxon>
        <taxon>Rubrobacteraceae</taxon>
        <taxon>environmental samples</taxon>
    </lineage>
</organism>
<dbReference type="AlphaFoldDB" id="A0A6J4T090"/>
<evidence type="ECO:0000313" key="2">
    <source>
        <dbReference type="EMBL" id="CAA9510469.1"/>
    </source>
</evidence>
<sequence>MRRSVMLLVSVASAVLLACGAAWAAAGDLDPTFGGGDGQVVGGTATCPADDLAVLPEGGKILSFGEYCGRLHRYDPDGSPDETFGGDGTVTYGYEGTDYPINITPLAFLAQPDGGIVVGGYADAENGDPQFTLARFLSDGTLDEGFGGGDGTVAVGFGERTSEEVTALAMQGDNIVAAGDTSVGVALARFLPDGTPDATFGGGDGKLTANLGTYGRAKDLAVLPDGRLMVAGYAGYVNDFMLARFRPDGAIDKSFGGGDGRLRTGFARGTNDFGWSLVVKGSRAIVAGATYADTKDAPGRFALVAYAEDGSLLKSFGGGDGKVKTVFGVGDAFARDAVVQEDGKLLVVGQRNKFLKGWRGIDFALARYEPDGTLDASFGGGDGKLVTDVSPGMDDSAEAVAVDAEGRAVVGGQAIVYNSSSDRYQTATGLARYLLE</sequence>
<protein>
    <recommendedName>
        <fullName evidence="3">RTX toxins and related Ca2+-binding proteins</fullName>
    </recommendedName>
</protein>
<name>A0A6J4T090_9ACTN</name>
<keyword evidence="1" id="KW-0732">Signal</keyword>
<dbReference type="InterPro" id="IPR013431">
    <property type="entry name" value="Delta_60_rpt"/>
</dbReference>
<evidence type="ECO:0000256" key="1">
    <source>
        <dbReference type="SAM" id="SignalP"/>
    </source>
</evidence>
<dbReference type="EMBL" id="CADCVK010000445">
    <property type="protein sequence ID" value="CAA9510469.1"/>
    <property type="molecule type" value="Genomic_DNA"/>
</dbReference>
<reference evidence="2" key="1">
    <citation type="submission" date="2020-02" db="EMBL/GenBank/DDBJ databases">
        <authorList>
            <person name="Meier V. D."/>
        </authorList>
    </citation>
    <scope>NUCLEOTIDE SEQUENCE</scope>
    <source>
        <strain evidence="2">AVDCRST_MAG12</strain>
    </source>
</reference>
<dbReference type="Gene3D" id="2.80.10.50">
    <property type="match status" value="3"/>
</dbReference>
<dbReference type="SUPFAM" id="SSF63829">
    <property type="entry name" value="Calcium-dependent phosphotriesterase"/>
    <property type="match status" value="2"/>
</dbReference>
<feature type="chain" id="PRO_5026939305" description="RTX toxins and related Ca2+-binding proteins" evidence="1">
    <location>
        <begin position="25"/>
        <end position="436"/>
    </location>
</feature>
<dbReference type="PROSITE" id="PS51257">
    <property type="entry name" value="PROKAR_LIPOPROTEIN"/>
    <property type="match status" value="1"/>
</dbReference>
<gene>
    <name evidence="2" type="ORF">AVDCRST_MAG12-3190</name>
</gene>
<accession>A0A6J4T090</accession>
<proteinExistence type="predicted"/>
<evidence type="ECO:0008006" key="3">
    <source>
        <dbReference type="Google" id="ProtNLM"/>
    </source>
</evidence>